<evidence type="ECO:0000256" key="2">
    <source>
        <dbReference type="ARBA" id="ARBA00023125"/>
    </source>
</evidence>
<dbReference type="Gene3D" id="1.10.10.10">
    <property type="entry name" value="Winged helix-like DNA-binding domain superfamily/Winged helix DNA-binding domain"/>
    <property type="match status" value="1"/>
</dbReference>
<dbReference type="InterPro" id="IPR000792">
    <property type="entry name" value="Tscrpt_reg_LuxR_C"/>
</dbReference>
<accession>A0A4R6RIW7</accession>
<evidence type="ECO:0000313" key="5">
    <source>
        <dbReference type="EMBL" id="TDP86324.1"/>
    </source>
</evidence>
<dbReference type="RefSeq" id="WP_126537426.1">
    <property type="nucleotide sequence ID" value="NZ_BSPM01000008.1"/>
</dbReference>
<dbReference type="PANTHER" id="PTHR44688:SF16">
    <property type="entry name" value="DNA-BINDING TRANSCRIPTIONAL ACTIVATOR DEVR_DOSR"/>
    <property type="match status" value="1"/>
</dbReference>
<sequence length="261" mass="28567">MERGFAAWNTAVAAAVEAVGTPAFPRRLEAAMATLVDFDILMVFAYAGAATPVCLHHNMDETRAATVIHAYAAGPYVLDPFYTAATDPQVEGVRRLRDMAPDQFHNSEYWRRHYVRTGIRDEVGHVVRPVGWTGVVVSLTRPGTAPAFGRQDLVAIRAAHPVVRALAERHWTRPAAPGTTPSALGRDAVGETIARRTRGILTPREAEITWLILKGHSTRSIATRLRIAEGTVKIHRKNIYQKLAVSSQAALFAMFLTPAEG</sequence>
<feature type="domain" description="HTH luxR-type" evidence="4">
    <location>
        <begin position="194"/>
        <end position="259"/>
    </location>
</feature>
<dbReference type="CDD" id="cd06170">
    <property type="entry name" value="LuxR_C_like"/>
    <property type="match status" value="1"/>
</dbReference>
<keyword evidence="2" id="KW-0238">DNA-binding</keyword>
<evidence type="ECO:0000256" key="1">
    <source>
        <dbReference type="ARBA" id="ARBA00023015"/>
    </source>
</evidence>
<name>A0A4R6RIW7_9HYPH</name>
<dbReference type="InterPro" id="IPR036388">
    <property type="entry name" value="WH-like_DNA-bd_sf"/>
</dbReference>
<evidence type="ECO:0000256" key="3">
    <source>
        <dbReference type="ARBA" id="ARBA00023163"/>
    </source>
</evidence>
<dbReference type="PANTHER" id="PTHR44688">
    <property type="entry name" value="DNA-BINDING TRANSCRIPTIONAL ACTIVATOR DEVR_DOSR"/>
    <property type="match status" value="1"/>
</dbReference>
<gene>
    <name evidence="5" type="ORF">EDD54_0194</name>
</gene>
<keyword evidence="3" id="KW-0804">Transcription</keyword>
<dbReference type="EMBL" id="SNXY01000006">
    <property type="protein sequence ID" value="TDP86324.1"/>
    <property type="molecule type" value="Genomic_DNA"/>
</dbReference>
<organism evidence="5 6">
    <name type="scientific">Oharaeibacter diazotrophicus</name>
    <dbReference type="NCBI Taxonomy" id="1920512"/>
    <lineage>
        <taxon>Bacteria</taxon>
        <taxon>Pseudomonadati</taxon>
        <taxon>Pseudomonadota</taxon>
        <taxon>Alphaproteobacteria</taxon>
        <taxon>Hyphomicrobiales</taxon>
        <taxon>Pleomorphomonadaceae</taxon>
        <taxon>Oharaeibacter</taxon>
    </lineage>
</organism>
<protein>
    <submittedName>
        <fullName evidence="5">Regulatory LuxR family protein</fullName>
    </submittedName>
</protein>
<evidence type="ECO:0000259" key="4">
    <source>
        <dbReference type="PROSITE" id="PS50043"/>
    </source>
</evidence>
<comment type="caution">
    <text evidence="5">The sequence shown here is derived from an EMBL/GenBank/DDBJ whole genome shotgun (WGS) entry which is preliminary data.</text>
</comment>
<dbReference type="PRINTS" id="PR00038">
    <property type="entry name" value="HTHLUXR"/>
</dbReference>
<dbReference type="PROSITE" id="PS00622">
    <property type="entry name" value="HTH_LUXR_1"/>
    <property type="match status" value="1"/>
</dbReference>
<dbReference type="Pfam" id="PF00196">
    <property type="entry name" value="GerE"/>
    <property type="match status" value="1"/>
</dbReference>
<dbReference type="PROSITE" id="PS50043">
    <property type="entry name" value="HTH_LUXR_2"/>
    <property type="match status" value="1"/>
</dbReference>
<proteinExistence type="predicted"/>
<dbReference type="OrthoDB" id="343383at2"/>
<dbReference type="AlphaFoldDB" id="A0A4R6RIW7"/>
<reference evidence="5 6" key="1">
    <citation type="submission" date="2019-03" db="EMBL/GenBank/DDBJ databases">
        <title>Genomic Encyclopedia of Type Strains, Phase IV (KMG-IV): sequencing the most valuable type-strain genomes for metagenomic binning, comparative biology and taxonomic classification.</title>
        <authorList>
            <person name="Goeker M."/>
        </authorList>
    </citation>
    <scope>NUCLEOTIDE SEQUENCE [LARGE SCALE GENOMIC DNA]</scope>
    <source>
        <strain evidence="5 6">DSM 102969</strain>
    </source>
</reference>
<keyword evidence="1" id="KW-0805">Transcription regulation</keyword>
<evidence type="ECO:0000313" key="6">
    <source>
        <dbReference type="Proteomes" id="UP000294547"/>
    </source>
</evidence>
<dbReference type="GO" id="GO:0003677">
    <property type="term" value="F:DNA binding"/>
    <property type="evidence" value="ECO:0007669"/>
    <property type="project" value="UniProtKB-KW"/>
</dbReference>
<keyword evidence="6" id="KW-1185">Reference proteome</keyword>
<dbReference type="GO" id="GO:0006355">
    <property type="term" value="P:regulation of DNA-templated transcription"/>
    <property type="evidence" value="ECO:0007669"/>
    <property type="project" value="InterPro"/>
</dbReference>
<dbReference type="SMART" id="SM00421">
    <property type="entry name" value="HTH_LUXR"/>
    <property type="match status" value="1"/>
</dbReference>
<dbReference type="SUPFAM" id="SSF46894">
    <property type="entry name" value="C-terminal effector domain of the bipartite response regulators"/>
    <property type="match status" value="1"/>
</dbReference>
<dbReference type="Proteomes" id="UP000294547">
    <property type="component" value="Unassembled WGS sequence"/>
</dbReference>
<dbReference type="InterPro" id="IPR016032">
    <property type="entry name" value="Sig_transdc_resp-reg_C-effctor"/>
</dbReference>